<dbReference type="GO" id="GO:0003677">
    <property type="term" value="F:DNA binding"/>
    <property type="evidence" value="ECO:0007669"/>
    <property type="project" value="InterPro"/>
</dbReference>
<dbReference type="RefSeq" id="WP_009497299.1">
    <property type="nucleotide sequence ID" value="NZ_AMZQ01000021.1"/>
</dbReference>
<dbReference type="Gene3D" id="1.10.260.40">
    <property type="entry name" value="lambda repressor-like DNA-binding domains"/>
    <property type="match status" value="1"/>
</dbReference>
<comment type="caution">
    <text evidence="1">The sequence shown here is derived from an EMBL/GenBank/DDBJ whole genome shotgun (WGS) entry which is preliminary data.</text>
</comment>
<accession>M5IPS0</accession>
<dbReference type="STRING" id="1244083.CSUNSWCD_1487"/>
<sequence>MTRAEFTAWLKKLNLDKKGLSAMTGLSYNSINNWNGENKPFPSWIRSWFENYEMAQKYKALKEALGD</sequence>
<dbReference type="InterPro" id="IPR010982">
    <property type="entry name" value="Lambda_DNA-bd_dom_sf"/>
</dbReference>
<reference evidence="1 2" key="1">
    <citation type="journal article" date="2013" name="Genome Announc.">
        <title>Genome Sequence of Campylobacter showae UNSWCD, Isolated from a Patient with Crohn's Disease.</title>
        <authorList>
            <person name="Tay A.P."/>
            <person name="Kaakoush N.O."/>
            <person name="Deshpande N.P."/>
            <person name="Chen Z."/>
            <person name="Mitchell H."/>
            <person name="Wilkins M.R."/>
        </authorList>
    </citation>
    <scope>NUCLEOTIDE SEQUENCE [LARGE SCALE GENOMIC DNA]</scope>
    <source>
        <strain evidence="1 2">CSUNSWCD</strain>
    </source>
</reference>
<dbReference type="PATRIC" id="fig|1244083.3.peg.2469"/>
<dbReference type="OrthoDB" id="5325244at2"/>
<evidence type="ECO:0000313" key="1">
    <source>
        <dbReference type="EMBL" id="EKU10123.1"/>
    </source>
</evidence>
<gene>
    <name evidence="1" type="ORF">CSUNSWCD_1487</name>
</gene>
<name>M5IPS0_9BACT</name>
<dbReference type="EMBL" id="AMZQ01000021">
    <property type="protein sequence ID" value="EKU10123.1"/>
    <property type="molecule type" value="Genomic_DNA"/>
</dbReference>
<evidence type="ECO:0000313" key="2">
    <source>
        <dbReference type="Proteomes" id="UP000011939"/>
    </source>
</evidence>
<dbReference type="Proteomes" id="UP000011939">
    <property type="component" value="Unassembled WGS sequence"/>
</dbReference>
<protein>
    <submittedName>
        <fullName evidence="1">Uncharacterized protein</fullName>
    </submittedName>
</protein>
<dbReference type="SUPFAM" id="SSF47413">
    <property type="entry name" value="lambda repressor-like DNA-binding domains"/>
    <property type="match status" value="1"/>
</dbReference>
<dbReference type="AlphaFoldDB" id="M5IPS0"/>
<organism evidence="1 2">
    <name type="scientific">Campylobacter showae CSUNSWCD</name>
    <dbReference type="NCBI Taxonomy" id="1244083"/>
    <lineage>
        <taxon>Bacteria</taxon>
        <taxon>Pseudomonadati</taxon>
        <taxon>Campylobacterota</taxon>
        <taxon>Epsilonproteobacteria</taxon>
        <taxon>Campylobacterales</taxon>
        <taxon>Campylobacteraceae</taxon>
        <taxon>Campylobacter</taxon>
    </lineage>
</organism>
<proteinExistence type="predicted"/>